<keyword evidence="8 11" id="KW-0378">Hydrolase</keyword>
<accession>A0A0J6FG13</accession>
<dbReference type="InterPro" id="IPR015940">
    <property type="entry name" value="UBA"/>
</dbReference>
<dbReference type="Pfam" id="PF17807">
    <property type="entry name" value="zf-UBP_var"/>
    <property type="match status" value="1"/>
</dbReference>
<dbReference type="SMART" id="SM00165">
    <property type="entry name" value="UBA"/>
    <property type="match status" value="2"/>
</dbReference>
<evidence type="ECO:0000256" key="3">
    <source>
        <dbReference type="ARBA" id="ARBA00022670"/>
    </source>
</evidence>
<evidence type="ECO:0000256" key="14">
    <source>
        <dbReference type="PROSITE-ProRule" id="PRU00502"/>
    </source>
</evidence>
<dbReference type="Pfam" id="PF02148">
    <property type="entry name" value="zf-UBP"/>
    <property type="match status" value="1"/>
</dbReference>
<keyword evidence="9 11" id="KW-0788">Thiol protease</keyword>
<evidence type="ECO:0000256" key="2">
    <source>
        <dbReference type="ARBA" id="ARBA00009085"/>
    </source>
</evidence>
<dbReference type="InterPro" id="IPR013083">
    <property type="entry name" value="Znf_RING/FYVE/PHD"/>
</dbReference>
<evidence type="ECO:0000256" key="10">
    <source>
        <dbReference type="ARBA" id="ARBA00022833"/>
    </source>
</evidence>
<feature type="active site" description="Nucleophile" evidence="12">
    <location>
        <position position="312"/>
    </location>
</feature>
<keyword evidence="4 11" id="KW-0479">Metal-binding</keyword>
<organism evidence="19 20">
    <name type="scientific">Coccidioides posadasii RMSCC 3488</name>
    <dbReference type="NCBI Taxonomy" id="454284"/>
    <lineage>
        <taxon>Eukaryota</taxon>
        <taxon>Fungi</taxon>
        <taxon>Dikarya</taxon>
        <taxon>Ascomycota</taxon>
        <taxon>Pezizomycotina</taxon>
        <taxon>Eurotiomycetes</taxon>
        <taxon>Eurotiomycetidae</taxon>
        <taxon>Onygenales</taxon>
        <taxon>Onygenaceae</taxon>
        <taxon>Coccidioides</taxon>
    </lineage>
</organism>
<dbReference type="InterPro" id="IPR016652">
    <property type="entry name" value="Ubiquitinyl_hydrolase"/>
</dbReference>
<dbReference type="InterPro" id="IPR041432">
    <property type="entry name" value="UBP13_Znf-UBP_var"/>
</dbReference>
<dbReference type="AlphaFoldDB" id="A0A0J6FG13"/>
<protein>
    <recommendedName>
        <fullName evidence="11 15">Ubiquitin carboxyl-terminal hydrolase</fullName>
        <ecNumber evidence="11 15">3.4.19.12</ecNumber>
    </recommendedName>
</protein>
<keyword evidence="5" id="KW-0677">Repeat</keyword>
<dbReference type="InterPro" id="IPR001394">
    <property type="entry name" value="Peptidase_C19_UCH"/>
</dbReference>
<evidence type="ECO:0000259" key="17">
    <source>
        <dbReference type="PROSITE" id="PS50235"/>
    </source>
</evidence>
<evidence type="ECO:0000259" key="16">
    <source>
        <dbReference type="PROSITE" id="PS50030"/>
    </source>
</evidence>
<evidence type="ECO:0000256" key="4">
    <source>
        <dbReference type="ARBA" id="ARBA00022723"/>
    </source>
</evidence>
<keyword evidence="10 11" id="KW-0862">Zinc</keyword>
<keyword evidence="7 11" id="KW-0833">Ubl conjugation pathway</keyword>
<dbReference type="InterPro" id="IPR018200">
    <property type="entry name" value="USP_CS"/>
</dbReference>
<dbReference type="EMBL" id="DS268110">
    <property type="protein sequence ID" value="KMM68270.1"/>
    <property type="molecule type" value="Genomic_DNA"/>
</dbReference>
<dbReference type="CDD" id="cd14297">
    <property type="entry name" value="UBA2_spUBP14_like"/>
    <property type="match status" value="1"/>
</dbReference>
<feature type="domain" description="UBA" evidence="16">
    <location>
        <begin position="657"/>
        <end position="697"/>
    </location>
</feature>
<dbReference type="Gene3D" id="3.90.70.10">
    <property type="entry name" value="Cysteine proteinases"/>
    <property type="match status" value="1"/>
</dbReference>
<reference evidence="20" key="3">
    <citation type="journal article" date="2010" name="Genome Res.">
        <title>Population genomic sequencing of Coccidioides fungi reveals recent hybridization and transposon control.</title>
        <authorList>
            <person name="Neafsey D.E."/>
            <person name="Barker B.M."/>
            <person name="Sharpton T.J."/>
            <person name="Stajich J.E."/>
            <person name="Park D.J."/>
            <person name="Whiston E."/>
            <person name="Hung C.-Y."/>
            <person name="McMahan C."/>
            <person name="White J."/>
            <person name="Sykes S."/>
            <person name="Heiman D."/>
            <person name="Young S."/>
            <person name="Zeng Q."/>
            <person name="Abouelleil A."/>
            <person name="Aftuck L."/>
            <person name="Bessette D."/>
            <person name="Brown A."/>
            <person name="FitzGerald M."/>
            <person name="Lui A."/>
            <person name="Macdonald J.P."/>
            <person name="Priest M."/>
            <person name="Orbach M.J."/>
            <person name="Galgiani J.N."/>
            <person name="Kirkland T.N."/>
            <person name="Cole G.T."/>
            <person name="Birren B.W."/>
            <person name="Henn M.R."/>
            <person name="Taylor J.W."/>
            <person name="Rounsley S.D."/>
        </authorList>
    </citation>
    <scope>NUCLEOTIDE SEQUENCE [LARGE SCALE GENOMIC DNA]</scope>
    <source>
        <strain evidence="20">RMSCC 3488</strain>
    </source>
</reference>
<dbReference type="Pfam" id="PF00627">
    <property type="entry name" value="UBA"/>
    <property type="match status" value="2"/>
</dbReference>
<dbReference type="FunFam" id="3.90.70.10:FF:000144">
    <property type="entry name" value="Ubiquitinyl hydrolase 1"/>
    <property type="match status" value="1"/>
</dbReference>
<feature type="binding site" evidence="13">
    <location>
        <position position="209"/>
    </location>
    <ligand>
        <name>Zn(2+)</name>
        <dbReference type="ChEBI" id="CHEBI:29105"/>
    </ligand>
</feature>
<sequence>MVCPHVDSAGLQPPRNSQSVYREDCTQCFDSIDDPSGLNVCLSCFNGGCTGNRDHAALHHARCQHPLALNIRRTRKPIQRDEPPPKISKLAIKPLREEDHYNTTIKVICYDCHNDDVDISSIPVLQDVIDGVMNTLTFSRKEEVKAWELELTSCEHILCLTQDDASLMQLNKFSHCSQCSMQENLWLCLQCGNVGCGRSQFGGMGGNSHALAHASNLTHSVSVKLNSISPEGSADVFCYACNEERIDPDLALHLAHWGIMITEQKKTEKSLTEMQIEQNLKWEFTMTSSDGMDLKPIFGPGLTGLRNLGNSCYLASALQCLFSLPEFEYRYFKPQELPPVVPLPAEDLETQLRKIADGLISGRYSVPNSDTVAHTGCQDLPHQLGLAPGMLKHLIGRGHDEFSTMRQQDAFEFLLHLFKLINVNKHYDTPNPVASFRFNLEQRLQCLSCGKVRYKIDEQDNISVPVPIRRLKEDNDAESCASGETPVSSKFDRVSLRECLDIFTAEEIVELTCSGCESKKGFRKRSLFKTFPQNLIINARRFELINWVPTKLNIPVEVSDEPLDLSQYRSLGIQAGEILLEDEPSPLDIEFQPNEAAVAMLLSMGFPEIRIKKALYATGNTDTDAALNWLLSHMDDPDIDATDISAPPGSGGNHCSHEDEAKIGQLIDMGIDRPKARKALLETDGDINRALDWVLSHPYDAEIEGYQVSSGSPAQLQGSSDIPALFQLHAIICHKGVSVHTGHYVAFVRKEVAQDEDSQWVLFNDEKVVQGGDIEEMKQFAYIYFFRKL</sequence>
<name>A0A0J6FG13_COCPO</name>
<evidence type="ECO:0000256" key="8">
    <source>
        <dbReference type="ARBA" id="ARBA00022801"/>
    </source>
</evidence>
<evidence type="ECO:0000256" key="5">
    <source>
        <dbReference type="ARBA" id="ARBA00022737"/>
    </source>
</evidence>
<evidence type="ECO:0000259" key="18">
    <source>
        <dbReference type="PROSITE" id="PS50271"/>
    </source>
</evidence>
<feature type="binding site" evidence="13">
    <location>
        <position position="176"/>
    </location>
    <ligand>
        <name>Zn(2+)</name>
        <dbReference type="ChEBI" id="CHEBI:29105"/>
    </ligand>
</feature>
<evidence type="ECO:0000256" key="12">
    <source>
        <dbReference type="PIRSR" id="PIRSR016308-1"/>
    </source>
</evidence>
<dbReference type="PROSITE" id="PS00972">
    <property type="entry name" value="USP_1"/>
    <property type="match status" value="1"/>
</dbReference>
<dbReference type="PROSITE" id="PS50235">
    <property type="entry name" value="USP_3"/>
    <property type="match status" value="1"/>
</dbReference>
<feature type="active site" description="Proton acceptor" evidence="12">
    <location>
        <position position="743"/>
    </location>
</feature>
<dbReference type="InterPro" id="IPR050185">
    <property type="entry name" value="Ub_carboxyl-term_hydrolase"/>
</dbReference>
<reference evidence="19 20" key="1">
    <citation type="submission" date="2007-06" db="EMBL/GenBank/DDBJ databases">
        <title>The Genome Sequence of Coccidioides posadasii RMSCC_3488.</title>
        <authorList>
            <consortium name="Coccidioides Genome Resources Consortium"/>
            <consortium name="The Broad Institute Genome Sequencing Platform"/>
            <person name="Henn M.R."/>
            <person name="Sykes S."/>
            <person name="Young S."/>
            <person name="Jaffe D."/>
            <person name="Berlin A."/>
            <person name="Alvarez P."/>
            <person name="Butler J."/>
            <person name="Gnerre S."/>
            <person name="Grabherr M."/>
            <person name="Mauceli E."/>
            <person name="Brockman W."/>
            <person name="Kodira C."/>
            <person name="Alvarado L."/>
            <person name="Zeng Q."/>
            <person name="Crawford M."/>
            <person name="Antoine C."/>
            <person name="Devon K."/>
            <person name="Galgiani J."/>
            <person name="Orsborn K."/>
            <person name="Lewis M.L."/>
            <person name="Nusbaum C."/>
            <person name="Galagan J."/>
            <person name="Birren B."/>
        </authorList>
    </citation>
    <scope>NUCLEOTIDE SEQUENCE [LARGE SCALE GENOMIC DNA]</scope>
    <source>
        <strain evidence="19 20">RMSCC 3488</strain>
    </source>
</reference>
<evidence type="ECO:0000256" key="6">
    <source>
        <dbReference type="ARBA" id="ARBA00022771"/>
    </source>
</evidence>
<dbReference type="GO" id="GO:0016579">
    <property type="term" value="P:protein deubiquitination"/>
    <property type="evidence" value="ECO:0007669"/>
    <property type="project" value="InterPro"/>
</dbReference>
<dbReference type="FunFam" id="3.30.40.10:FF:000396">
    <property type="entry name" value="Ubiquitin carboxyl-terminal hydrolase"/>
    <property type="match status" value="1"/>
</dbReference>
<dbReference type="PIRSF" id="PIRSF016308">
    <property type="entry name" value="UBP"/>
    <property type="match status" value="1"/>
</dbReference>
<gene>
    <name evidence="19" type="ORF">CPAG_04601</name>
</gene>
<dbReference type="InterPro" id="IPR001607">
    <property type="entry name" value="Znf_UBP"/>
</dbReference>
<dbReference type="FunFam" id="3.30.40.10:FF:000587">
    <property type="entry name" value="Ubiquitin carboxyl-terminal hydrolase"/>
    <property type="match status" value="1"/>
</dbReference>
<reference evidence="20" key="2">
    <citation type="journal article" date="2009" name="Genome Res.">
        <title>Comparative genomic analyses of the human fungal pathogens Coccidioides and their relatives.</title>
        <authorList>
            <person name="Sharpton T.J."/>
            <person name="Stajich J.E."/>
            <person name="Rounsley S.D."/>
            <person name="Gardner M.J."/>
            <person name="Wortman J.R."/>
            <person name="Jordar V.S."/>
            <person name="Maiti R."/>
            <person name="Kodira C.D."/>
            <person name="Neafsey D.E."/>
            <person name="Zeng Q."/>
            <person name="Hung C.-Y."/>
            <person name="McMahan C."/>
            <person name="Muszewska A."/>
            <person name="Grynberg M."/>
            <person name="Mandel M.A."/>
            <person name="Kellner E.M."/>
            <person name="Barker B.M."/>
            <person name="Galgiani J.N."/>
            <person name="Orbach M.J."/>
            <person name="Kirkland T.N."/>
            <person name="Cole G.T."/>
            <person name="Henn M.R."/>
            <person name="Birren B.W."/>
            <person name="Taylor J.W."/>
        </authorList>
    </citation>
    <scope>NUCLEOTIDE SEQUENCE [LARGE SCALE GENOMIC DNA]</scope>
    <source>
        <strain evidence="20">RMSCC 3488</strain>
    </source>
</reference>
<feature type="domain" description="UBP-type" evidence="18">
    <location>
        <begin position="1"/>
        <end position="106"/>
    </location>
</feature>
<comment type="similarity">
    <text evidence="2 11 15">Belongs to the peptidase C19 family.</text>
</comment>
<dbReference type="Proteomes" id="UP000054567">
    <property type="component" value="Unassembled WGS sequence"/>
</dbReference>
<comment type="catalytic activity">
    <reaction evidence="1 11 15">
        <text>Thiol-dependent hydrolysis of ester, thioester, amide, peptide and isopeptide bonds formed by the C-terminal Gly of ubiquitin (a 76-residue protein attached to proteins as an intracellular targeting signal).</text>
        <dbReference type="EC" id="3.4.19.12"/>
    </reaction>
</comment>
<dbReference type="GO" id="GO:0004843">
    <property type="term" value="F:cysteine-type deubiquitinase activity"/>
    <property type="evidence" value="ECO:0007669"/>
    <property type="project" value="UniProtKB-UniRule"/>
</dbReference>
<evidence type="ECO:0000256" key="13">
    <source>
        <dbReference type="PIRSR" id="PIRSR016308-3"/>
    </source>
</evidence>
<dbReference type="GO" id="GO:0006508">
    <property type="term" value="P:proteolysis"/>
    <property type="evidence" value="ECO:0007669"/>
    <property type="project" value="UniProtKB-KW"/>
</dbReference>
<dbReference type="InterPro" id="IPR028889">
    <property type="entry name" value="USP"/>
</dbReference>
<keyword evidence="6 14" id="KW-0863">Zinc-finger</keyword>
<proteinExistence type="inferred from homology"/>
<evidence type="ECO:0000256" key="7">
    <source>
        <dbReference type="ARBA" id="ARBA00022786"/>
    </source>
</evidence>
<dbReference type="PROSITE" id="PS00973">
    <property type="entry name" value="USP_2"/>
    <property type="match status" value="1"/>
</dbReference>
<dbReference type="PANTHER" id="PTHR21646:SF10">
    <property type="entry name" value="UBIQUITIN CARBOXYL-TERMINAL HYDROLASE 14"/>
    <property type="match status" value="1"/>
</dbReference>
<dbReference type="Gene3D" id="3.30.40.10">
    <property type="entry name" value="Zinc/RING finger domain, C3HC4 (zinc finger)"/>
    <property type="match status" value="2"/>
</dbReference>
<keyword evidence="3 11" id="KW-0645">Protease</keyword>
<evidence type="ECO:0000256" key="11">
    <source>
        <dbReference type="PIRNR" id="PIRNR016308"/>
    </source>
</evidence>
<dbReference type="InterPro" id="IPR038765">
    <property type="entry name" value="Papain-like_cys_pep_sf"/>
</dbReference>
<dbReference type="PROSITE" id="PS50030">
    <property type="entry name" value="UBA"/>
    <property type="match status" value="2"/>
</dbReference>
<evidence type="ECO:0000313" key="20">
    <source>
        <dbReference type="Proteomes" id="UP000054567"/>
    </source>
</evidence>
<feature type="binding site" evidence="13">
    <location>
        <position position="179"/>
    </location>
    <ligand>
        <name>Zn(2+)</name>
        <dbReference type="ChEBI" id="CHEBI:29105"/>
    </ligand>
</feature>
<evidence type="ECO:0000256" key="15">
    <source>
        <dbReference type="RuleBase" id="RU366025"/>
    </source>
</evidence>
<dbReference type="SUPFAM" id="SSF57850">
    <property type="entry name" value="RING/U-box"/>
    <property type="match status" value="2"/>
</dbReference>
<dbReference type="CDD" id="cd14385">
    <property type="entry name" value="UBA1_spUBP14_like"/>
    <property type="match status" value="1"/>
</dbReference>
<evidence type="ECO:0000256" key="1">
    <source>
        <dbReference type="ARBA" id="ARBA00000707"/>
    </source>
</evidence>
<dbReference type="SUPFAM" id="SSF46934">
    <property type="entry name" value="UBA-like"/>
    <property type="match status" value="1"/>
</dbReference>
<dbReference type="GO" id="GO:0008270">
    <property type="term" value="F:zinc ion binding"/>
    <property type="evidence" value="ECO:0007669"/>
    <property type="project" value="UniProtKB-UniRule"/>
</dbReference>
<evidence type="ECO:0000313" key="19">
    <source>
        <dbReference type="EMBL" id="KMM68270.1"/>
    </source>
</evidence>
<feature type="binding site" evidence="13">
    <location>
        <position position="196"/>
    </location>
    <ligand>
        <name>Zn(2+)</name>
        <dbReference type="ChEBI" id="CHEBI:29105"/>
    </ligand>
</feature>
<dbReference type="CDD" id="cd02658">
    <property type="entry name" value="Peptidase_C19B"/>
    <property type="match status" value="1"/>
</dbReference>
<dbReference type="VEuPathDB" id="FungiDB:CPAG_04601"/>
<feature type="domain" description="UBP-type" evidence="18">
    <location>
        <begin position="152"/>
        <end position="261"/>
    </location>
</feature>
<dbReference type="EC" id="3.4.19.12" evidence="11 15"/>
<feature type="domain" description="UBA" evidence="16">
    <location>
        <begin position="592"/>
        <end position="633"/>
    </location>
</feature>
<dbReference type="PANTHER" id="PTHR21646">
    <property type="entry name" value="UBIQUITIN CARBOXYL-TERMINAL HYDROLASE"/>
    <property type="match status" value="1"/>
</dbReference>
<dbReference type="OrthoDB" id="361536at2759"/>
<dbReference type="Gene3D" id="1.10.8.10">
    <property type="entry name" value="DNA helicase RuvA subunit, C-terminal domain"/>
    <property type="match status" value="2"/>
</dbReference>
<dbReference type="SUPFAM" id="SSF54001">
    <property type="entry name" value="Cysteine proteinases"/>
    <property type="match status" value="1"/>
</dbReference>
<dbReference type="SMART" id="SM00290">
    <property type="entry name" value="ZnF_UBP"/>
    <property type="match status" value="2"/>
</dbReference>
<dbReference type="InterPro" id="IPR009060">
    <property type="entry name" value="UBA-like_sf"/>
</dbReference>
<dbReference type="PROSITE" id="PS50271">
    <property type="entry name" value="ZF_UBP"/>
    <property type="match status" value="2"/>
</dbReference>
<evidence type="ECO:0000256" key="9">
    <source>
        <dbReference type="ARBA" id="ARBA00022807"/>
    </source>
</evidence>
<dbReference type="Pfam" id="PF00443">
    <property type="entry name" value="UCH"/>
    <property type="match status" value="1"/>
</dbReference>
<feature type="domain" description="USP" evidence="17">
    <location>
        <begin position="303"/>
        <end position="789"/>
    </location>
</feature>